<dbReference type="InterPro" id="IPR001878">
    <property type="entry name" value="Znf_CCHC"/>
</dbReference>
<keyword evidence="1" id="KW-0479">Metal-binding</keyword>
<evidence type="ECO:0000256" key="1">
    <source>
        <dbReference type="PROSITE-ProRule" id="PRU00047"/>
    </source>
</evidence>
<evidence type="ECO:0000313" key="3">
    <source>
        <dbReference type="EMBL" id="KAK0592160.1"/>
    </source>
</evidence>
<keyword evidence="1" id="KW-0863">Zinc-finger</keyword>
<protein>
    <recommendedName>
        <fullName evidence="2">CCHC-type domain-containing protein</fullName>
    </recommendedName>
</protein>
<dbReference type="InterPro" id="IPR036875">
    <property type="entry name" value="Znf_CCHC_sf"/>
</dbReference>
<reference evidence="3" key="2">
    <citation type="submission" date="2023-06" db="EMBL/GenBank/DDBJ databases">
        <authorList>
            <person name="Swenson N.G."/>
            <person name="Wegrzyn J.L."/>
            <person name="Mcevoy S.L."/>
        </authorList>
    </citation>
    <scope>NUCLEOTIDE SEQUENCE</scope>
    <source>
        <strain evidence="3">NS2018</strain>
        <tissue evidence="3">Leaf</tissue>
    </source>
</reference>
<organism evidence="3 4">
    <name type="scientific">Acer saccharum</name>
    <name type="common">Sugar maple</name>
    <dbReference type="NCBI Taxonomy" id="4024"/>
    <lineage>
        <taxon>Eukaryota</taxon>
        <taxon>Viridiplantae</taxon>
        <taxon>Streptophyta</taxon>
        <taxon>Embryophyta</taxon>
        <taxon>Tracheophyta</taxon>
        <taxon>Spermatophyta</taxon>
        <taxon>Magnoliopsida</taxon>
        <taxon>eudicotyledons</taxon>
        <taxon>Gunneridae</taxon>
        <taxon>Pentapetalae</taxon>
        <taxon>rosids</taxon>
        <taxon>malvids</taxon>
        <taxon>Sapindales</taxon>
        <taxon>Sapindaceae</taxon>
        <taxon>Hippocastanoideae</taxon>
        <taxon>Acereae</taxon>
        <taxon>Acer</taxon>
    </lineage>
</organism>
<dbReference type="Pfam" id="PF14392">
    <property type="entry name" value="zf-CCHC_4"/>
    <property type="match status" value="1"/>
</dbReference>
<dbReference type="AlphaFoldDB" id="A0AA39SL37"/>
<keyword evidence="4" id="KW-1185">Reference proteome</keyword>
<comment type="caution">
    <text evidence="3">The sequence shown here is derived from an EMBL/GenBank/DDBJ whole genome shotgun (WGS) entry which is preliminary data.</text>
</comment>
<dbReference type="InterPro" id="IPR025836">
    <property type="entry name" value="Zn_knuckle_CX2CX4HX4C"/>
</dbReference>
<sequence length="129" mass="14647">MNADELAMLCGALSVNEKERPVRILDNNLIDKGAQRLSLCLVGKVFASKLVNRAAFIDVMTSVWRVNEGKITTILLRYERLLDYCFKCSRLGHSMRECTDIGDIKDVTSEANMRLNVWLRTVSPPKKFP</sequence>
<dbReference type="GO" id="GO:0008270">
    <property type="term" value="F:zinc ion binding"/>
    <property type="evidence" value="ECO:0007669"/>
    <property type="project" value="UniProtKB-KW"/>
</dbReference>
<gene>
    <name evidence="3" type="ORF">LWI29_014327</name>
</gene>
<dbReference type="SUPFAM" id="SSF57756">
    <property type="entry name" value="Retrovirus zinc finger-like domains"/>
    <property type="match status" value="1"/>
</dbReference>
<dbReference type="PROSITE" id="PS50158">
    <property type="entry name" value="ZF_CCHC"/>
    <property type="match status" value="1"/>
</dbReference>
<evidence type="ECO:0000313" key="4">
    <source>
        <dbReference type="Proteomes" id="UP001168877"/>
    </source>
</evidence>
<dbReference type="GO" id="GO:0003676">
    <property type="term" value="F:nucleic acid binding"/>
    <property type="evidence" value="ECO:0007669"/>
    <property type="project" value="InterPro"/>
</dbReference>
<accession>A0AA39SL37</accession>
<proteinExistence type="predicted"/>
<dbReference type="Proteomes" id="UP001168877">
    <property type="component" value="Unassembled WGS sequence"/>
</dbReference>
<reference evidence="3" key="1">
    <citation type="journal article" date="2022" name="Plant J.">
        <title>Strategies of tolerance reflected in two North American maple genomes.</title>
        <authorList>
            <person name="McEvoy S.L."/>
            <person name="Sezen U.U."/>
            <person name="Trouern-Trend A."/>
            <person name="McMahon S.M."/>
            <person name="Schaberg P.G."/>
            <person name="Yang J."/>
            <person name="Wegrzyn J.L."/>
            <person name="Swenson N.G."/>
        </authorList>
    </citation>
    <scope>NUCLEOTIDE SEQUENCE</scope>
    <source>
        <strain evidence="3">NS2018</strain>
    </source>
</reference>
<name>A0AA39SL37_ACESA</name>
<feature type="domain" description="CCHC-type" evidence="2">
    <location>
        <begin position="85"/>
        <end position="100"/>
    </location>
</feature>
<dbReference type="EMBL" id="JAUESC010000380">
    <property type="protein sequence ID" value="KAK0592160.1"/>
    <property type="molecule type" value="Genomic_DNA"/>
</dbReference>
<keyword evidence="1" id="KW-0862">Zinc</keyword>
<evidence type="ECO:0000259" key="2">
    <source>
        <dbReference type="PROSITE" id="PS50158"/>
    </source>
</evidence>